<reference evidence="4" key="1">
    <citation type="submission" date="2015-09" db="EMBL/GenBank/DDBJ databases">
        <title>Scylla olivacea transcriptome.</title>
        <authorList>
            <person name="Ikhwanuddin M."/>
        </authorList>
    </citation>
    <scope>NUCLEOTIDE SEQUENCE</scope>
</reference>
<evidence type="ECO:0000259" key="3">
    <source>
        <dbReference type="SMART" id="SM01403"/>
    </source>
</evidence>
<evidence type="ECO:0000256" key="2">
    <source>
        <dbReference type="ARBA" id="ARBA00023274"/>
    </source>
</evidence>
<dbReference type="InterPro" id="IPR027487">
    <property type="entry name" value="Ribosomal_mL48"/>
</dbReference>
<dbReference type="SMART" id="SM01403">
    <property type="entry name" value="Ribosomal_S10"/>
    <property type="match status" value="1"/>
</dbReference>
<dbReference type="InterPro" id="IPR036838">
    <property type="entry name" value="Ribosomal_uS10_dom_sf"/>
</dbReference>
<keyword evidence="1" id="KW-0689">Ribosomal protein</keyword>
<evidence type="ECO:0000313" key="4">
    <source>
        <dbReference type="EMBL" id="JAI64975.1"/>
    </source>
</evidence>
<organism evidence="4">
    <name type="scientific">Scylla olivacea</name>
    <name type="common">Orange mud crab</name>
    <name type="synonym">Cancer olivacea</name>
    <dbReference type="NCBI Taxonomy" id="85551"/>
    <lineage>
        <taxon>Eukaryota</taxon>
        <taxon>Metazoa</taxon>
        <taxon>Ecdysozoa</taxon>
        <taxon>Arthropoda</taxon>
        <taxon>Crustacea</taxon>
        <taxon>Multicrustacea</taxon>
        <taxon>Malacostraca</taxon>
        <taxon>Eumalacostraca</taxon>
        <taxon>Eucarida</taxon>
        <taxon>Decapoda</taxon>
        <taxon>Pleocyemata</taxon>
        <taxon>Brachyura</taxon>
        <taxon>Eubrachyura</taxon>
        <taxon>Portunoidea</taxon>
        <taxon>Portunidae</taxon>
        <taxon>Portuninae</taxon>
        <taxon>Scylla</taxon>
    </lineage>
</organism>
<name>A0A0P4WEM3_SCYOL</name>
<dbReference type="GO" id="GO:1990904">
    <property type="term" value="C:ribonucleoprotein complex"/>
    <property type="evidence" value="ECO:0007669"/>
    <property type="project" value="UniProtKB-KW"/>
</dbReference>
<dbReference type="GO" id="GO:0005761">
    <property type="term" value="C:mitochondrial ribosome"/>
    <property type="evidence" value="ECO:0007669"/>
    <property type="project" value="InterPro"/>
</dbReference>
<dbReference type="PANTHER" id="PTHR13473">
    <property type="entry name" value="MITOCHONDRIAL RIBOSOMAL PROTEIN L48"/>
    <property type="match status" value="1"/>
</dbReference>
<dbReference type="Pfam" id="PF00338">
    <property type="entry name" value="Ribosomal_S10"/>
    <property type="match status" value="1"/>
</dbReference>
<dbReference type="Gene3D" id="3.30.70.600">
    <property type="entry name" value="Ribosomal protein S10 domain"/>
    <property type="match status" value="1"/>
</dbReference>
<dbReference type="InterPro" id="IPR027486">
    <property type="entry name" value="Ribosomal_uS10_dom"/>
</dbReference>
<feature type="domain" description="Small ribosomal subunit protein uS10" evidence="3">
    <location>
        <begin position="51"/>
        <end position="146"/>
    </location>
</feature>
<proteinExistence type="predicted"/>
<dbReference type="AlphaFoldDB" id="A0A0P4WEM3"/>
<dbReference type="EMBL" id="GDRN01063397">
    <property type="protein sequence ID" value="JAI64975.1"/>
    <property type="molecule type" value="Transcribed_RNA"/>
</dbReference>
<sequence length="179" mass="20473">MASLSRVMGVVRRCQLARRSLSSTCQRLHYKEEPPYLDAGGPEVPDYTLVNVQIKGYDFTVLEHYSKWIHSTALNMGIDVEDGWATPCEKQHIQIFKPKSSKVETDYYLQIYERNLQLADLPSITAPLFLEVVQAGLPQGVELSVHEHQPEHTEFRYIPDLELRSLYNQLSDLGGPSRK</sequence>
<dbReference type="PANTHER" id="PTHR13473:SF0">
    <property type="entry name" value="LARGE RIBOSOMAL SUBUNIT PROTEIN ML48"/>
    <property type="match status" value="1"/>
</dbReference>
<protein>
    <recommendedName>
        <fullName evidence="3">Small ribosomal subunit protein uS10 domain-containing protein</fullName>
    </recommendedName>
</protein>
<evidence type="ECO:0000256" key="1">
    <source>
        <dbReference type="ARBA" id="ARBA00022980"/>
    </source>
</evidence>
<dbReference type="SUPFAM" id="SSF54999">
    <property type="entry name" value="Ribosomal protein S10"/>
    <property type="match status" value="1"/>
</dbReference>
<keyword evidence="2" id="KW-0687">Ribonucleoprotein</keyword>
<accession>A0A0P4WEM3</accession>